<dbReference type="PANTHER" id="PTHR31377:SF0">
    <property type="entry name" value="AGMATINE DEIMINASE-RELATED"/>
    <property type="match status" value="1"/>
</dbReference>
<dbReference type="AlphaFoldDB" id="A0A1M5KHB5"/>
<dbReference type="OrthoDB" id="9808013at2"/>
<dbReference type="Pfam" id="PF04371">
    <property type="entry name" value="PAD_porph"/>
    <property type="match status" value="1"/>
</dbReference>
<name>A0A1M5KHB5_9GAMM</name>
<gene>
    <name evidence="2" type="ORF">SAMN04488068_0558</name>
</gene>
<dbReference type="Proteomes" id="UP000199758">
    <property type="component" value="Unassembled WGS sequence"/>
</dbReference>
<dbReference type="EMBL" id="FQWZ01000001">
    <property type="protein sequence ID" value="SHG52020.1"/>
    <property type="molecule type" value="Genomic_DNA"/>
</dbReference>
<dbReference type="GO" id="GO:0047632">
    <property type="term" value="F:agmatine deiminase activity"/>
    <property type="evidence" value="ECO:0007669"/>
    <property type="project" value="TreeGrafter"/>
</dbReference>
<reference evidence="2 3" key="1">
    <citation type="submission" date="2016-11" db="EMBL/GenBank/DDBJ databases">
        <authorList>
            <person name="Jaros S."/>
            <person name="Januszkiewicz K."/>
            <person name="Wedrychowicz H."/>
        </authorList>
    </citation>
    <scope>NUCLEOTIDE SEQUENCE [LARGE SCALE GENOMIC DNA]</scope>
    <source>
        <strain evidence="2 3">CGMCC 1.7049</strain>
    </source>
</reference>
<keyword evidence="1" id="KW-0378">Hydrolase</keyword>
<sequence>MTRRYLPPEWAPQSAVMLTWPRADGDFARHFDAVEHNFVAIAVAITRFQDVHINYGLDPAELRNRLVQAGAHPARLRIYRIDSNDVWARDHGPITVLSDGRPLHLDFVFNGWGGKFNATLDTQLTRKLADLGAWTAPVSTLDFVLEGGGIEVDGCGTLLTTERCLLAPTRNPALSRDQIEAVLKREFGVERVLWLRHGDLLGDDTDGHIDTIARFCDAHTIAYQACDDQSDPHYADLKAMADELAAFRTRDGSPYDLVPLPLPGAIHDEDGRRLPAGYANFLILNGAVLVPTYGDAHDEPALDRLRDVFEDREVIGIDCRALIQQYGSLHCVTMQIPAAPAGRS</sequence>
<dbReference type="RefSeq" id="WP_072893583.1">
    <property type="nucleotide sequence ID" value="NZ_FQWZ01000001.1"/>
</dbReference>
<evidence type="ECO:0000256" key="1">
    <source>
        <dbReference type="ARBA" id="ARBA00022801"/>
    </source>
</evidence>
<keyword evidence="3" id="KW-1185">Reference proteome</keyword>
<dbReference type="STRING" id="490188.SAMN04488068_0558"/>
<dbReference type="SUPFAM" id="SSF55909">
    <property type="entry name" value="Pentein"/>
    <property type="match status" value="1"/>
</dbReference>
<organism evidence="2 3">
    <name type="scientific">Hydrocarboniphaga daqingensis</name>
    <dbReference type="NCBI Taxonomy" id="490188"/>
    <lineage>
        <taxon>Bacteria</taxon>
        <taxon>Pseudomonadati</taxon>
        <taxon>Pseudomonadota</taxon>
        <taxon>Gammaproteobacteria</taxon>
        <taxon>Nevskiales</taxon>
        <taxon>Nevskiaceae</taxon>
        <taxon>Hydrocarboniphaga</taxon>
    </lineage>
</organism>
<dbReference type="InterPro" id="IPR007466">
    <property type="entry name" value="Peptidyl-Arg-deiminase_porph"/>
</dbReference>
<protein>
    <submittedName>
        <fullName evidence="2">Agmatine deiminase</fullName>
    </submittedName>
</protein>
<dbReference type="Gene3D" id="3.75.10.10">
    <property type="entry name" value="L-arginine/glycine Amidinotransferase, Chain A"/>
    <property type="match status" value="1"/>
</dbReference>
<dbReference type="GO" id="GO:0004668">
    <property type="term" value="F:protein-arginine deiminase activity"/>
    <property type="evidence" value="ECO:0007669"/>
    <property type="project" value="InterPro"/>
</dbReference>
<evidence type="ECO:0000313" key="3">
    <source>
        <dbReference type="Proteomes" id="UP000199758"/>
    </source>
</evidence>
<evidence type="ECO:0000313" key="2">
    <source>
        <dbReference type="EMBL" id="SHG52020.1"/>
    </source>
</evidence>
<dbReference type="GO" id="GO:0009446">
    <property type="term" value="P:putrescine biosynthetic process"/>
    <property type="evidence" value="ECO:0007669"/>
    <property type="project" value="InterPro"/>
</dbReference>
<dbReference type="PANTHER" id="PTHR31377">
    <property type="entry name" value="AGMATINE DEIMINASE-RELATED"/>
    <property type="match status" value="1"/>
</dbReference>
<accession>A0A1M5KHB5</accession>
<proteinExistence type="predicted"/>